<dbReference type="PANTHER" id="PTHR30332:SF17">
    <property type="entry name" value="TYPE IV PILIATION SYSTEM PROTEIN DR_0774-RELATED"/>
    <property type="match status" value="1"/>
</dbReference>
<feature type="chain" id="PRO_5046354447" evidence="2">
    <location>
        <begin position="29"/>
        <end position="483"/>
    </location>
</feature>
<feature type="domain" description="Pilus formation protein N-terminal" evidence="4">
    <location>
        <begin position="45"/>
        <end position="109"/>
    </location>
</feature>
<feature type="signal peptide" evidence="2">
    <location>
        <begin position="1"/>
        <end position="28"/>
    </location>
</feature>
<evidence type="ECO:0000313" key="5">
    <source>
        <dbReference type="EMBL" id="MDX8535717.1"/>
    </source>
</evidence>
<evidence type="ECO:0000256" key="1">
    <source>
        <dbReference type="RuleBase" id="RU004003"/>
    </source>
</evidence>
<dbReference type="PRINTS" id="PR00811">
    <property type="entry name" value="BCTERIALGSPD"/>
</dbReference>
<gene>
    <name evidence="5" type="ORF">RFM42_32440</name>
</gene>
<dbReference type="Pfam" id="PF13629">
    <property type="entry name" value="T2SS-T3SS_pil_N"/>
    <property type="match status" value="1"/>
</dbReference>
<reference evidence="5 6" key="1">
    <citation type="submission" date="2023-08" db="EMBL/GenBank/DDBJ databases">
        <title>Implementing the SeqCode for naming new Mesorhizobium species isolated from Vachellia karroo root nodules.</title>
        <authorList>
            <person name="Van Lill M."/>
        </authorList>
    </citation>
    <scope>NUCLEOTIDE SEQUENCE [LARGE SCALE GENOMIC DNA]</scope>
    <source>
        <strain evidence="5 6">VK25D</strain>
    </source>
</reference>
<accession>A0ABU5AEL9</accession>
<comment type="similarity">
    <text evidence="1">Belongs to the bacterial secretin family.</text>
</comment>
<protein>
    <submittedName>
        <fullName evidence="5">Type II and III secretion system protein family protein</fullName>
    </submittedName>
</protein>
<dbReference type="EMBL" id="JAVIIQ010000026">
    <property type="protein sequence ID" value="MDX8535717.1"/>
    <property type="molecule type" value="Genomic_DNA"/>
</dbReference>
<keyword evidence="2" id="KW-0732">Signal</keyword>
<feature type="domain" description="Type II/III secretion system secretin-like" evidence="3">
    <location>
        <begin position="261"/>
        <end position="417"/>
    </location>
</feature>
<evidence type="ECO:0000259" key="4">
    <source>
        <dbReference type="Pfam" id="PF13629"/>
    </source>
</evidence>
<dbReference type="PANTHER" id="PTHR30332">
    <property type="entry name" value="PROBABLE GENERAL SECRETION PATHWAY PROTEIN D"/>
    <property type="match status" value="1"/>
</dbReference>
<sequence length="483" mass="51367">MQAFWVRIAATALSLVAFSAISGHPARAGDRFIDVSSPSLHRVFVPVSQSATIQVNATLGDIVVGDEKIADAQPMTDKTLYVIGKTVGTTTVNLFSDDKRSLGTIQIEVGQDVGDMAAAIRQVAPKARIEIGSINGKVRLSGHVKDAATLAQIVEVTQQYGPDSIINAVTIDDSEQVNLSVRILEAKRNAGRDLGVSFRSRGSDATQFGTGIAAATKTTNGNAVLAGGELLSGLLSTGSPFGALITQVVDSNIKVDLIIEALESKGVVRLLAEPNLTTVSGETASFNAGGEVPIRSVNSQGEVEIIFKQFGVNLNFTPVVLDDGKIHIKLAPEVSDLTGFTPAGDPIFTNRKLATTVDLRDGQSFAVGGLLSSKNTRLQDQVPWLGQVPIIGALFHNSSTQKEETELVVIVTPHLVRPVKPGEQLATPFDKTKPANDPELMLLGQLEVSKDMIRKYELGEGVTGPYGHMLDVKSKDKLLYVKK</sequence>
<dbReference type="Proteomes" id="UP001285154">
    <property type="component" value="Unassembled WGS sequence"/>
</dbReference>
<evidence type="ECO:0000259" key="3">
    <source>
        <dbReference type="Pfam" id="PF00263"/>
    </source>
</evidence>
<dbReference type="RefSeq" id="WP_320253284.1">
    <property type="nucleotide sequence ID" value="NZ_JAVIIQ010000026.1"/>
</dbReference>
<dbReference type="InterPro" id="IPR050810">
    <property type="entry name" value="Bact_Secretion_Sys_Channel"/>
</dbReference>
<name>A0ABU5AEL9_9HYPH</name>
<keyword evidence="6" id="KW-1185">Reference proteome</keyword>
<comment type="caution">
    <text evidence="5">The sequence shown here is derived from an EMBL/GenBank/DDBJ whole genome shotgun (WGS) entry which is preliminary data.</text>
</comment>
<evidence type="ECO:0000256" key="2">
    <source>
        <dbReference type="SAM" id="SignalP"/>
    </source>
</evidence>
<dbReference type="InterPro" id="IPR001775">
    <property type="entry name" value="GspD/PilQ"/>
</dbReference>
<organism evidence="5 6">
    <name type="scientific">Mesorhizobium vachelliae</name>
    <dbReference type="NCBI Taxonomy" id="3072309"/>
    <lineage>
        <taxon>Bacteria</taxon>
        <taxon>Pseudomonadati</taxon>
        <taxon>Pseudomonadota</taxon>
        <taxon>Alphaproteobacteria</taxon>
        <taxon>Hyphomicrobiales</taxon>
        <taxon>Phyllobacteriaceae</taxon>
        <taxon>Mesorhizobium</taxon>
    </lineage>
</organism>
<dbReference type="InterPro" id="IPR004846">
    <property type="entry name" value="T2SS/T3SS_dom"/>
</dbReference>
<dbReference type="InterPro" id="IPR032789">
    <property type="entry name" value="T2SS-T3SS_pil_N"/>
</dbReference>
<evidence type="ECO:0000313" key="6">
    <source>
        <dbReference type="Proteomes" id="UP001285154"/>
    </source>
</evidence>
<proteinExistence type="inferred from homology"/>
<dbReference type="Pfam" id="PF00263">
    <property type="entry name" value="Secretin"/>
    <property type="match status" value="1"/>
</dbReference>